<keyword evidence="2" id="KW-1185">Reference proteome</keyword>
<dbReference type="RefSeq" id="WP_335735158.1">
    <property type="nucleotide sequence ID" value="NZ_JALAAR010000004.1"/>
</dbReference>
<reference evidence="1 2" key="1">
    <citation type="journal article" date="2023" name="Ecotoxicol. Environ. Saf.">
        <title>Mercury remediation potential of mercury-resistant strain Rheinheimera metallidurans sp. nov. isolated from a municipal waste dumping site.</title>
        <authorList>
            <person name="Yadav V."/>
            <person name="Manjhi A."/>
            <person name="Vadakedath N."/>
        </authorList>
    </citation>
    <scope>NUCLEOTIDE SEQUENCE [LARGE SCALE GENOMIC DNA]</scope>
    <source>
        <strain evidence="1 2">E-49</strain>
    </source>
</reference>
<evidence type="ECO:0000313" key="1">
    <source>
        <dbReference type="EMBL" id="MEH8016740.1"/>
    </source>
</evidence>
<dbReference type="InterPro" id="IPR007263">
    <property type="entry name" value="DCC1-like"/>
</dbReference>
<gene>
    <name evidence="1" type="ORF">MN202_05830</name>
</gene>
<dbReference type="Proteomes" id="UP001375382">
    <property type="component" value="Unassembled WGS sequence"/>
</dbReference>
<accession>A0ABU8C4B5</accession>
<protein>
    <submittedName>
        <fullName evidence="1">DUF393 domain-containing protein</fullName>
    </submittedName>
</protein>
<name>A0ABU8C4B5_9GAMM</name>
<dbReference type="Pfam" id="PF04134">
    <property type="entry name" value="DCC1-like"/>
    <property type="match status" value="1"/>
</dbReference>
<comment type="caution">
    <text evidence="1">The sequence shown here is derived from an EMBL/GenBank/DDBJ whole genome shotgun (WGS) entry which is preliminary data.</text>
</comment>
<sequence length="141" mass="16036">MILTEQSAAPAILLIYDKDCPACNAYCQLVRIRQSVGELQLINAREDSVVMQEITALGLDIDQGMVLKMGTSLYYGSDAIYMLSLLSSRSGVFNRLNYHLFKSRRLAKWLYPLLRACRNALLKLFRKRKINNLGISGNDRF</sequence>
<proteinExistence type="predicted"/>
<organism evidence="1 2">
    <name type="scientific">Rheinheimera muenzenbergensis</name>
    <dbReference type="NCBI Taxonomy" id="1193628"/>
    <lineage>
        <taxon>Bacteria</taxon>
        <taxon>Pseudomonadati</taxon>
        <taxon>Pseudomonadota</taxon>
        <taxon>Gammaproteobacteria</taxon>
        <taxon>Chromatiales</taxon>
        <taxon>Chromatiaceae</taxon>
        <taxon>Rheinheimera</taxon>
    </lineage>
</organism>
<dbReference type="EMBL" id="JALAAR010000004">
    <property type="protein sequence ID" value="MEH8016740.1"/>
    <property type="molecule type" value="Genomic_DNA"/>
</dbReference>
<evidence type="ECO:0000313" key="2">
    <source>
        <dbReference type="Proteomes" id="UP001375382"/>
    </source>
</evidence>